<proteinExistence type="predicted"/>
<reference evidence="2 3" key="1">
    <citation type="journal article" date="2016" name="Nat. Commun.">
        <title>Thousands of microbial genomes shed light on interconnected biogeochemical processes in an aquifer system.</title>
        <authorList>
            <person name="Anantharaman K."/>
            <person name="Brown C.T."/>
            <person name="Hug L.A."/>
            <person name="Sharon I."/>
            <person name="Castelle C.J."/>
            <person name="Probst A.J."/>
            <person name="Thomas B.C."/>
            <person name="Singh A."/>
            <person name="Wilkins M.J."/>
            <person name="Karaoz U."/>
            <person name="Brodie E.L."/>
            <person name="Williams K.H."/>
            <person name="Hubbard S.S."/>
            <person name="Banfield J.F."/>
        </authorList>
    </citation>
    <scope>NUCLEOTIDE SEQUENCE [LARGE SCALE GENOMIC DNA]</scope>
</reference>
<sequence length="63" mass="7110">MMPGFELPSDGERKNIPVSEFEAGSEVPVEFKWGKVKKRGEEPKEKQSLKSRRISDFGGEQKG</sequence>
<gene>
    <name evidence="2" type="ORF">A2W52_00060</name>
</gene>
<feature type="region of interest" description="Disordered" evidence="1">
    <location>
        <begin position="1"/>
        <end position="63"/>
    </location>
</feature>
<dbReference type="Proteomes" id="UP000176493">
    <property type="component" value="Unassembled WGS sequence"/>
</dbReference>
<organism evidence="2 3">
    <name type="scientific">Candidatus Taylorbacteria bacterium RIFCSPHIGHO2_02_49_25</name>
    <dbReference type="NCBI Taxonomy" id="1802305"/>
    <lineage>
        <taxon>Bacteria</taxon>
        <taxon>Candidatus Tayloriibacteriota</taxon>
    </lineage>
</organism>
<evidence type="ECO:0000313" key="2">
    <source>
        <dbReference type="EMBL" id="OHA21353.1"/>
    </source>
</evidence>
<comment type="caution">
    <text evidence="2">The sequence shown here is derived from an EMBL/GenBank/DDBJ whole genome shotgun (WGS) entry which is preliminary data.</text>
</comment>
<accession>A0A1G2MC05</accession>
<protein>
    <submittedName>
        <fullName evidence="2">Uncharacterized protein</fullName>
    </submittedName>
</protein>
<dbReference type="AlphaFoldDB" id="A0A1G2MC05"/>
<evidence type="ECO:0000313" key="3">
    <source>
        <dbReference type="Proteomes" id="UP000176493"/>
    </source>
</evidence>
<feature type="compositionally biased region" description="Basic and acidic residues" evidence="1">
    <location>
        <begin position="39"/>
        <end position="63"/>
    </location>
</feature>
<dbReference type="EMBL" id="MHRJ01000046">
    <property type="protein sequence ID" value="OHA21353.1"/>
    <property type="molecule type" value="Genomic_DNA"/>
</dbReference>
<name>A0A1G2MC05_9BACT</name>
<evidence type="ECO:0000256" key="1">
    <source>
        <dbReference type="SAM" id="MobiDB-lite"/>
    </source>
</evidence>